<keyword evidence="1" id="KW-0472">Membrane</keyword>
<evidence type="ECO:0000313" key="2">
    <source>
        <dbReference type="EMBL" id="KAH0449311.1"/>
    </source>
</evidence>
<keyword evidence="1" id="KW-0812">Transmembrane</keyword>
<feature type="transmembrane region" description="Helical" evidence="1">
    <location>
        <begin position="20"/>
        <end position="40"/>
    </location>
</feature>
<sequence length="92" mass="10490">MEYSMSIPICFADDLKWDPVPYKFMAVLVLFFDVQGSFVDRLKFMKAYVVLVGVISSTFKGIEVLLLANLFHNAAVYAVLCWPLIRVYAEDS</sequence>
<evidence type="ECO:0000313" key="3">
    <source>
        <dbReference type="Proteomes" id="UP000775213"/>
    </source>
</evidence>
<comment type="caution">
    <text evidence="2">The sequence shown here is derived from an EMBL/GenBank/DDBJ whole genome shotgun (WGS) entry which is preliminary data.</text>
</comment>
<name>A0AAV7FZ02_DENCH</name>
<reference evidence="2 3" key="1">
    <citation type="journal article" date="2021" name="Hortic Res">
        <title>Chromosome-scale assembly of the Dendrobium chrysotoxum genome enhances the understanding of orchid evolution.</title>
        <authorList>
            <person name="Zhang Y."/>
            <person name="Zhang G.Q."/>
            <person name="Zhang D."/>
            <person name="Liu X.D."/>
            <person name="Xu X.Y."/>
            <person name="Sun W.H."/>
            <person name="Yu X."/>
            <person name="Zhu X."/>
            <person name="Wang Z.W."/>
            <person name="Zhao X."/>
            <person name="Zhong W.Y."/>
            <person name="Chen H."/>
            <person name="Yin W.L."/>
            <person name="Huang T."/>
            <person name="Niu S.C."/>
            <person name="Liu Z.J."/>
        </authorList>
    </citation>
    <scope>NUCLEOTIDE SEQUENCE [LARGE SCALE GENOMIC DNA]</scope>
    <source>
        <strain evidence="2">Lindl</strain>
    </source>
</reference>
<dbReference type="AlphaFoldDB" id="A0AAV7FZ02"/>
<proteinExistence type="predicted"/>
<feature type="transmembrane region" description="Helical" evidence="1">
    <location>
        <begin position="47"/>
        <end position="68"/>
    </location>
</feature>
<accession>A0AAV7FZ02</accession>
<protein>
    <submittedName>
        <fullName evidence="2">Uncharacterized protein</fullName>
    </submittedName>
</protein>
<evidence type="ECO:0000256" key="1">
    <source>
        <dbReference type="SAM" id="Phobius"/>
    </source>
</evidence>
<dbReference type="Proteomes" id="UP000775213">
    <property type="component" value="Unassembled WGS sequence"/>
</dbReference>
<dbReference type="EMBL" id="JAGFBR010000019">
    <property type="protein sequence ID" value="KAH0449311.1"/>
    <property type="molecule type" value="Genomic_DNA"/>
</dbReference>
<organism evidence="2 3">
    <name type="scientific">Dendrobium chrysotoxum</name>
    <name type="common">Orchid</name>
    <dbReference type="NCBI Taxonomy" id="161865"/>
    <lineage>
        <taxon>Eukaryota</taxon>
        <taxon>Viridiplantae</taxon>
        <taxon>Streptophyta</taxon>
        <taxon>Embryophyta</taxon>
        <taxon>Tracheophyta</taxon>
        <taxon>Spermatophyta</taxon>
        <taxon>Magnoliopsida</taxon>
        <taxon>Liliopsida</taxon>
        <taxon>Asparagales</taxon>
        <taxon>Orchidaceae</taxon>
        <taxon>Epidendroideae</taxon>
        <taxon>Malaxideae</taxon>
        <taxon>Dendrobiinae</taxon>
        <taxon>Dendrobium</taxon>
    </lineage>
</organism>
<gene>
    <name evidence="2" type="ORF">IEQ34_023111</name>
</gene>
<keyword evidence="3" id="KW-1185">Reference proteome</keyword>
<keyword evidence="1" id="KW-1133">Transmembrane helix</keyword>